<keyword evidence="2" id="KW-1185">Reference proteome</keyword>
<accession>A0A346NQN7</accession>
<name>A0A346NQN7_9ALTE</name>
<protein>
    <recommendedName>
        <fullName evidence="3">Glycosyltransferase family 1 protein</fullName>
    </recommendedName>
</protein>
<reference evidence="1 2" key="1">
    <citation type="submission" date="2018-08" db="EMBL/GenBank/DDBJ databases">
        <title>Salinimonas sediminis sp. nov., a piezophilic bacterium isolated from a deep-sea sediment sample from the New Britain Trench.</title>
        <authorList>
            <person name="Cao J."/>
        </authorList>
    </citation>
    <scope>NUCLEOTIDE SEQUENCE [LARGE SCALE GENOMIC DNA]</scope>
    <source>
        <strain evidence="1 2">N102</strain>
    </source>
</reference>
<evidence type="ECO:0008006" key="3">
    <source>
        <dbReference type="Google" id="ProtNLM"/>
    </source>
</evidence>
<dbReference type="AlphaFoldDB" id="A0A346NQN7"/>
<proteinExistence type="predicted"/>
<evidence type="ECO:0000313" key="1">
    <source>
        <dbReference type="EMBL" id="AXR07844.1"/>
    </source>
</evidence>
<dbReference type="KEGG" id="salm:D0Y50_16660"/>
<dbReference type="Proteomes" id="UP000262073">
    <property type="component" value="Chromosome"/>
</dbReference>
<sequence>MKIISFIDEFSNEANTEYYAYQQMKLCKIKNENTCYLAFPWSDFFNKKISNSQLASLNRNLNEFKEYISKKNYVRVITVCEHKNFEEAIKLSDNIGVTDLFFSHLDCEHRRYDRVNTFPFPFYAPNIDVEEKIWAYTYITKENIFLLKNFNEGNQAQKLSGFRKYDAISKSKFTVIEGTYEEHIEDIWKAINCESIPVISSGYLAPRHDHFFSKFSLIVSHKKDSLQTVHEKLHSMQENDYITRLENLKAYKILYNQENIVNDIVEIAVSEKSPTSNELELLDSILFKAFYNYINKIPLDVDLVSKINSFQSNSFLENEKIDLLRRILIENRKMGS</sequence>
<gene>
    <name evidence="1" type="ORF">D0Y50_16660</name>
</gene>
<evidence type="ECO:0000313" key="2">
    <source>
        <dbReference type="Proteomes" id="UP000262073"/>
    </source>
</evidence>
<dbReference type="RefSeq" id="WP_117318093.1">
    <property type="nucleotide sequence ID" value="NZ_CP031769.1"/>
</dbReference>
<organism evidence="1 2">
    <name type="scientific">Salinimonas sediminis</name>
    <dbReference type="NCBI Taxonomy" id="2303538"/>
    <lineage>
        <taxon>Bacteria</taxon>
        <taxon>Pseudomonadati</taxon>
        <taxon>Pseudomonadota</taxon>
        <taxon>Gammaproteobacteria</taxon>
        <taxon>Alteromonadales</taxon>
        <taxon>Alteromonadaceae</taxon>
        <taxon>Alteromonas/Salinimonas group</taxon>
        <taxon>Salinimonas</taxon>
    </lineage>
</organism>
<dbReference type="EMBL" id="CP031769">
    <property type="protein sequence ID" value="AXR07844.1"/>
    <property type="molecule type" value="Genomic_DNA"/>
</dbReference>